<reference evidence="2" key="1">
    <citation type="submission" date="2020-03" db="EMBL/GenBank/DDBJ databases">
        <authorList>
            <person name="Weist P."/>
        </authorList>
    </citation>
    <scope>NUCLEOTIDE SEQUENCE</scope>
</reference>
<evidence type="ECO:0000313" key="2">
    <source>
        <dbReference type="EMBL" id="CAB1432373.1"/>
    </source>
</evidence>
<organism evidence="2 3">
    <name type="scientific">Pleuronectes platessa</name>
    <name type="common">European plaice</name>
    <dbReference type="NCBI Taxonomy" id="8262"/>
    <lineage>
        <taxon>Eukaryota</taxon>
        <taxon>Metazoa</taxon>
        <taxon>Chordata</taxon>
        <taxon>Craniata</taxon>
        <taxon>Vertebrata</taxon>
        <taxon>Euteleostomi</taxon>
        <taxon>Actinopterygii</taxon>
        <taxon>Neopterygii</taxon>
        <taxon>Teleostei</taxon>
        <taxon>Neoteleostei</taxon>
        <taxon>Acanthomorphata</taxon>
        <taxon>Carangaria</taxon>
        <taxon>Pleuronectiformes</taxon>
        <taxon>Pleuronectoidei</taxon>
        <taxon>Pleuronectidae</taxon>
        <taxon>Pleuronectes</taxon>
    </lineage>
</organism>
<dbReference type="EMBL" id="CADEAL010001435">
    <property type="protein sequence ID" value="CAB1432373.1"/>
    <property type="molecule type" value="Genomic_DNA"/>
</dbReference>
<dbReference type="Proteomes" id="UP001153269">
    <property type="component" value="Unassembled WGS sequence"/>
</dbReference>
<name>A0A9N7ULN3_PLEPL</name>
<accession>A0A9N7ULN3</accession>
<feature type="compositionally biased region" description="Polar residues" evidence="1">
    <location>
        <begin position="1"/>
        <end position="14"/>
    </location>
</feature>
<dbReference type="AlphaFoldDB" id="A0A9N7ULN3"/>
<sequence>MDRALQQRQTSTAETRPPRPKAAMKETAETSYGIQYVRPSMRSRSIWPGRPLGVSGGHMGTGANPNSRWIRSTLDESPVYQRVRTHRQTNTITLSPPLQPLLMIPPVSWTGRAEGPTASVAGVMR</sequence>
<proteinExistence type="predicted"/>
<feature type="region of interest" description="Disordered" evidence="1">
    <location>
        <begin position="1"/>
        <end position="29"/>
    </location>
</feature>
<gene>
    <name evidence="2" type="ORF">PLEPLA_LOCUS20436</name>
</gene>
<protein>
    <submittedName>
        <fullName evidence="2">Uncharacterized protein</fullName>
    </submittedName>
</protein>
<feature type="region of interest" description="Disordered" evidence="1">
    <location>
        <begin position="45"/>
        <end position="69"/>
    </location>
</feature>
<keyword evidence="3" id="KW-1185">Reference proteome</keyword>
<evidence type="ECO:0000256" key="1">
    <source>
        <dbReference type="SAM" id="MobiDB-lite"/>
    </source>
</evidence>
<evidence type="ECO:0000313" key="3">
    <source>
        <dbReference type="Proteomes" id="UP001153269"/>
    </source>
</evidence>
<comment type="caution">
    <text evidence="2">The sequence shown here is derived from an EMBL/GenBank/DDBJ whole genome shotgun (WGS) entry which is preliminary data.</text>
</comment>